<feature type="region of interest" description="Disordered" evidence="1">
    <location>
        <begin position="572"/>
        <end position="671"/>
    </location>
</feature>
<evidence type="ECO:0000313" key="3">
    <source>
        <dbReference type="EMBL" id="EIW84071.1"/>
    </source>
</evidence>
<feature type="compositionally biased region" description="Low complexity" evidence="1">
    <location>
        <begin position="642"/>
        <end position="671"/>
    </location>
</feature>
<dbReference type="Proteomes" id="UP000053558">
    <property type="component" value="Unassembled WGS sequence"/>
</dbReference>
<feature type="domain" description="Protein kinase" evidence="2">
    <location>
        <begin position="54"/>
        <end position="328"/>
    </location>
</feature>
<dbReference type="InterPro" id="IPR001245">
    <property type="entry name" value="Ser-Thr/Tyr_kinase_cat_dom"/>
</dbReference>
<dbReference type="Gene3D" id="1.10.510.10">
    <property type="entry name" value="Transferase(Phosphotransferase) domain 1"/>
    <property type="match status" value="1"/>
</dbReference>
<sequence>MTFRPRLSDPQTARDVAFCAPYVAPLKEQRAVQGSAGRGDDTQIVPDLSGNISLLRPGPVAHGAFGDVYEAVWSRDSNASEVKVAVKTLRPPTMEEVQEKGKMFRRELRVWKKLDHENILPLYGLATGIGHGGFPAMVCPWAEQKNLNAYLKSAKGAALTALERFCILKDISAGLQYLHSCSIVHGDLNGPNILIDADGRAMLADFGLSTVFMEFGSHNVSSAKSGALRWTAPELIHTSGSGASTLPTPQADVYSFGSVMLQVLTGNAPYHYIMSEQALAGEIHQGIKPKRPTNAEVSDAQWDFIERCWATERGGADRPTIQEVCEFVARQADMLRGRTVICVSLPGLEQAEAGCKPLVREGGAAVGKAYPSLAAAKEGTLSPQFVSTVLDSLMQDLSAKFQNLVDEVRRWSEARTTYAKVNDLYVCIAEDVTLIGTALRMVGRESSDLTPYTQRLGAVLEQCLLDAEQDRVRAYTALAAQLECIFAPLITVLRAAFPPPLQTRVAAYVDVLDGAVAALAAASKAAWQPCTVVPFAKPTPIRTSTMPAPVASRPGLGGMAQEDGAVSAYPRRQTATGTGNAGLPLYTEPGAGINDGPLSATPDFARHACSPPRSPHQQQQQQQNGNHRGDQSSGDSHLAYLRGSTQNRTSSSSSSPHGHTRHPSSSSASRW</sequence>
<dbReference type="GeneID" id="19200784"/>
<dbReference type="AlphaFoldDB" id="A0A5M3MZL5"/>
<accession>A0A5M3MZL5</accession>
<dbReference type="KEGG" id="cput:CONPUDRAFT_135643"/>
<dbReference type="PROSITE" id="PS50011">
    <property type="entry name" value="PROTEIN_KINASE_DOM"/>
    <property type="match status" value="1"/>
</dbReference>
<dbReference type="Pfam" id="PF23153">
    <property type="entry name" value="Aip3p_Bud6_N"/>
    <property type="match status" value="1"/>
</dbReference>
<dbReference type="RefSeq" id="XP_007765881.1">
    <property type="nucleotide sequence ID" value="XM_007767691.1"/>
</dbReference>
<evidence type="ECO:0000256" key="1">
    <source>
        <dbReference type="SAM" id="MobiDB-lite"/>
    </source>
</evidence>
<dbReference type="GO" id="GO:0004674">
    <property type="term" value="F:protein serine/threonine kinase activity"/>
    <property type="evidence" value="ECO:0007669"/>
    <property type="project" value="TreeGrafter"/>
</dbReference>
<evidence type="ECO:0000259" key="2">
    <source>
        <dbReference type="PROSITE" id="PS50011"/>
    </source>
</evidence>
<dbReference type="SUPFAM" id="SSF56112">
    <property type="entry name" value="Protein kinase-like (PK-like)"/>
    <property type="match status" value="1"/>
</dbReference>
<dbReference type="PANTHER" id="PTHR44329">
    <property type="entry name" value="SERINE/THREONINE-PROTEIN KINASE TNNI3K-RELATED"/>
    <property type="match status" value="1"/>
</dbReference>
<keyword evidence="3" id="KW-0418">Kinase</keyword>
<proteinExistence type="predicted"/>
<dbReference type="InterPro" id="IPR056279">
    <property type="entry name" value="Aip3p_Bud6_N"/>
</dbReference>
<dbReference type="Pfam" id="PF07714">
    <property type="entry name" value="PK_Tyr_Ser-Thr"/>
    <property type="match status" value="1"/>
</dbReference>
<dbReference type="InterPro" id="IPR051681">
    <property type="entry name" value="Ser/Thr_Kinases-Pseudokinases"/>
</dbReference>
<protein>
    <submittedName>
        <fullName evidence="3">Kinase-like protein</fullName>
    </submittedName>
</protein>
<dbReference type="GO" id="GO:0005524">
    <property type="term" value="F:ATP binding"/>
    <property type="evidence" value="ECO:0007669"/>
    <property type="project" value="InterPro"/>
</dbReference>
<keyword evidence="4" id="KW-1185">Reference proteome</keyword>
<name>A0A5M3MZL5_CONPW</name>
<dbReference type="InterPro" id="IPR000719">
    <property type="entry name" value="Prot_kinase_dom"/>
</dbReference>
<gene>
    <name evidence="3" type="ORF">CONPUDRAFT_135643</name>
</gene>
<dbReference type="EMBL" id="JH711575">
    <property type="protein sequence ID" value="EIW84071.1"/>
    <property type="molecule type" value="Genomic_DNA"/>
</dbReference>
<organism evidence="3 4">
    <name type="scientific">Coniophora puteana (strain RWD-64-598)</name>
    <name type="common">Brown rot fungus</name>
    <dbReference type="NCBI Taxonomy" id="741705"/>
    <lineage>
        <taxon>Eukaryota</taxon>
        <taxon>Fungi</taxon>
        <taxon>Dikarya</taxon>
        <taxon>Basidiomycota</taxon>
        <taxon>Agaricomycotina</taxon>
        <taxon>Agaricomycetes</taxon>
        <taxon>Agaricomycetidae</taxon>
        <taxon>Boletales</taxon>
        <taxon>Coniophorineae</taxon>
        <taxon>Coniophoraceae</taxon>
        <taxon>Coniophora</taxon>
    </lineage>
</organism>
<reference evidence="4" key="1">
    <citation type="journal article" date="2012" name="Science">
        <title>The Paleozoic origin of enzymatic lignin decomposition reconstructed from 31 fungal genomes.</title>
        <authorList>
            <person name="Floudas D."/>
            <person name="Binder M."/>
            <person name="Riley R."/>
            <person name="Barry K."/>
            <person name="Blanchette R.A."/>
            <person name="Henrissat B."/>
            <person name="Martinez A.T."/>
            <person name="Otillar R."/>
            <person name="Spatafora J.W."/>
            <person name="Yadav J.S."/>
            <person name="Aerts A."/>
            <person name="Benoit I."/>
            <person name="Boyd A."/>
            <person name="Carlson A."/>
            <person name="Copeland A."/>
            <person name="Coutinho P.M."/>
            <person name="de Vries R.P."/>
            <person name="Ferreira P."/>
            <person name="Findley K."/>
            <person name="Foster B."/>
            <person name="Gaskell J."/>
            <person name="Glotzer D."/>
            <person name="Gorecki P."/>
            <person name="Heitman J."/>
            <person name="Hesse C."/>
            <person name="Hori C."/>
            <person name="Igarashi K."/>
            <person name="Jurgens J.A."/>
            <person name="Kallen N."/>
            <person name="Kersten P."/>
            <person name="Kohler A."/>
            <person name="Kuees U."/>
            <person name="Kumar T.K.A."/>
            <person name="Kuo A."/>
            <person name="LaButti K."/>
            <person name="Larrondo L.F."/>
            <person name="Lindquist E."/>
            <person name="Ling A."/>
            <person name="Lombard V."/>
            <person name="Lucas S."/>
            <person name="Lundell T."/>
            <person name="Martin R."/>
            <person name="McLaughlin D.J."/>
            <person name="Morgenstern I."/>
            <person name="Morin E."/>
            <person name="Murat C."/>
            <person name="Nagy L.G."/>
            <person name="Nolan M."/>
            <person name="Ohm R.A."/>
            <person name="Patyshakuliyeva A."/>
            <person name="Rokas A."/>
            <person name="Ruiz-Duenas F.J."/>
            <person name="Sabat G."/>
            <person name="Salamov A."/>
            <person name="Samejima M."/>
            <person name="Schmutz J."/>
            <person name="Slot J.C."/>
            <person name="St John F."/>
            <person name="Stenlid J."/>
            <person name="Sun H."/>
            <person name="Sun S."/>
            <person name="Syed K."/>
            <person name="Tsang A."/>
            <person name="Wiebenga A."/>
            <person name="Young D."/>
            <person name="Pisabarro A."/>
            <person name="Eastwood D.C."/>
            <person name="Martin F."/>
            <person name="Cullen D."/>
            <person name="Grigoriev I.V."/>
            <person name="Hibbett D.S."/>
        </authorList>
    </citation>
    <scope>NUCLEOTIDE SEQUENCE [LARGE SCALE GENOMIC DNA]</scope>
    <source>
        <strain evidence="4">RWD-64-598 SS2</strain>
    </source>
</reference>
<keyword evidence="3" id="KW-0808">Transferase</keyword>
<comment type="caution">
    <text evidence="3">The sequence shown here is derived from an EMBL/GenBank/DDBJ whole genome shotgun (WGS) entry which is preliminary data.</text>
</comment>
<dbReference type="OrthoDB" id="346907at2759"/>
<evidence type="ECO:0000313" key="4">
    <source>
        <dbReference type="Proteomes" id="UP000053558"/>
    </source>
</evidence>
<dbReference type="InterPro" id="IPR011009">
    <property type="entry name" value="Kinase-like_dom_sf"/>
</dbReference>